<comment type="caution">
    <text evidence="1">The sequence shown here is derived from an EMBL/GenBank/DDBJ whole genome shotgun (WGS) entry which is preliminary data.</text>
</comment>
<dbReference type="Proteomes" id="UP000831156">
    <property type="component" value="Unassembled WGS sequence"/>
</dbReference>
<gene>
    <name evidence="1" type="ORF">PGABG01_0008900</name>
</gene>
<name>A0ABY0KW33_9APIC</name>
<dbReference type="EMBL" id="FMKD01000029">
    <property type="protein sequence ID" value="SCQ12650.1"/>
    <property type="molecule type" value="Genomic_DNA"/>
</dbReference>
<organism evidence="1 2">
    <name type="scientific">Plasmodium gaboni</name>
    <dbReference type="NCBI Taxonomy" id="647221"/>
    <lineage>
        <taxon>Eukaryota</taxon>
        <taxon>Sar</taxon>
        <taxon>Alveolata</taxon>
        <taxon>Apicomplexa</taxon>
        <taxon>Aconoidasida</taxon>
        <taxon>Haemosporida</taxon>
        <taxon>Plasmodiidae</taxon>
        <taxon>Plasmodium</taxon>
        <taxon>Plasmodium (Laverania)</taxon>
    </lineage>
</organism>
<evidence type="ECO:0000313" key="2">
    <source>
        <dbReference type="Proteomes" id="UP000831156"/>
    </source>
</evidence>
<evidence type="ECO:0000313" key="1">
    <source>
        <dbReference type="EMBL" id="SCQ12650.1"/>
    </source>
</evidence>
<sequence>MRNLSNSYSKLYNKYLFEINNLSNTQNNGIIYDKVSNDLFNKRENYFGNFNNDDISKRSIKSKTDVGSKESNISKNVEECKFAVRTKKK</sequence>
<accession>A0ABY0KW33</accession>
<keyword evidence="2" id="KW-1185">Reference proteome</keyword>
<proteinExistence type="predicted"/>
<protein>
    <submittedName>
        <fullName evidence="1">DnaJ protein,putative</fullName>
    </submittedName>
</protein>
<reference evidence="1" key="1">
    <citation type="submission" date="2016-09" db="EMBL/GenBank/DDBJ databases">
        <authorList>
            <consortium name="Pathogen Informatics"/>
            <person name="Sun Q."/>
            <person name="Inoue M."/>
        </authorList>
    </citation>
    <scope>NUCLEOTIDE SEQUENCE</scope>
</reference>